<organism evidence="1 2">
    <name type="scientific">Punica granatum</name>
    <name type="common">Pomegranate</name>
    <dbReference type="NCBI Taxonomy" id="22663"/>
    <lineage>
        <taxon>Eukaryota</taxon>
        <taxon>Viridiplantae</taxon>
        <taxon>Streptophyta</taxon>
        <taxon>Embryophyta</taxon>
        <taxon>Tracheophyta</taxon>
        <taxon>Spermatophyta</taxon>
        <taxon>Magnoliopsida</taxon>
        <taxon>eudicotyledons</taxon>
        <taxon>Gunneridae</taxon>
        <taxon>Pentapetalae</taxon>
        <taxon>rosids</taxon>
        <taxon>malvids</taxon>
        <taxon>Myrtales</taxon>
        <taxon>Lythraceae</taxon>
        <taxon>Punica</taxon>
    </lineage>
</organism>
<dbReference type="EMBL" id="PGOL01001703">
    <property type="protein sequence ID" value="PKI55401.1"/>
    <property type="molecule type" value="Genomic_DNA"/>
</dbReference>
<comment type="caution">
    <text evidence="1">The sequence shown here is derived from an EMBL/GenBank/DDBJ whole genome shotgun (WGS) entry which is preliminary data.</text>
</comment>
<evidence type="ECO:0000313" key="2">
    <source>
        <dbReference type="Proteomes" id="UP000233551"/>
    </source>
</evidence>
<name>A0A2I0JGL9_PUNGR</name>
<sequence>MRPKPAAGPKPNARAKPYAGSKLDEIKCGVEARWENARNAKAKVDRPSGHGSSCRDRRVKTAGGLPVVVGTTCLSFGMGGRDGLGPLVTAHLTMEK</sequence>
<reference evidence="1 2" key="1">
    <citation type="submission" date="2017-11" db="EMBL/GenBank/DDBJ databases">
        <title>De-novo sequencing of pomegranate (Punica granatum L.) genome.</title>
        <authorList>
            <person name="Akparov Z."/>
            <person name="Amiraslanov A."/>
            <person name="Hajiyeva S."/>
            <person name="Abbasov M."/>
            <person name="Kaur K."/>
            <person name="Hamwieh A."/>
            <person name="Solovyev V."/>
            <person name="Salamov A."/>
            <person name="Braich B."/>
            <person name="Kosarev P."/>
            <person name="Mahmoud A."/>
            <person name="Hajiyev E."/>
            <person name="Babayeva S."/>
            <person name="Izzatullayeva V."/>
            <person name="Mammadov A."/>
            <person name="Mammadov A."/>
            <person name="Sharifova S."/>
            <person name="Ojaghi J."/>
            <person name="Eynullazada K."/>
            <person name="Bayramov B."/>
            <person name="Abdulazimova A."/>
            <person name="Shahmuradov I."/>
        </authorList>
    </citation>
    <scope>NUCLEOTIDE SEQUENCE [LARGE SCALE GENOMIC DNA]</scope>
    <source>
        <strain evidence="2">cv. AG2017</strain>
        <tissue evidence="1">Leaf</tissue>
    </source>
</reference>
<gene>
    <name evidence="1" type="ORF">CRG98_024174</name>
</gene>
<dbReference type="AlphaFoldDB" id="A0A2I0JGL9"/>
<accession>A0A2I0JGL9</accession>
<evidence type="ECO:0000313" key="1">
    <source>
        <dbReference type="EMBL" id="PKI55401.1"/>
    </source>
</evidence>
<proteinExistence type="predicted"/>
<protein>
    <submittedName>
        <fullName evidence="1">Uncharacterized protein</fullName>
    </submittedName>
</protein>
<dbReference type="Proteomes" id="UP000233551">
    <property type="component" value="Unassembled WGS sequence"/>
</dbReference>
<keyword evidence="2" id="KW-1185">Reference proteome</keyword>